<dbReference type="InterPro" id="IPR014717">
    <property type="entry name" value="Transl_elong_EF1B/ribsomal_bS6"/>
</dbReference>
<sequence length="259" mass="29065">MAAARRAGPAGRQVVPGLALGVVLAALASRSVDLPDGTALQADSRSSLAVAMRSGSASAFFNNDRVKLMRKERLQKEAMFRVAESKPRNEGRFHKPMDWDKLPPTDDIYARKFTGNADQDPIGGRKRYTLYVLYKYDPSRPGQKAFEESREKFLKFLKFKMSCFNILGTVTKSPIDGASRIKLEYPMKEYGDKVRQGGTLKAKAIYDTAVMMTWSFAAPPSTISYIKQQIYSDNAVLRHMIIKNTRNFNHVGEDNEGHM</sequence>
<evidence type="ECO:0000313" key="2">
    <source>
        <dbReference type="EMBL" id="CAK0845522.1"/>
    </source>
</evidence>
<feature type="signal peptide" evidence="1">
    <location>
        <begin position="1"/>
        <end position="25"/>
    </location>
</feature>
<dbReference type="Gene3D" id="3.30.70.60">
    <property type="match status" value="1"/>
</dbReference>
<accession>A0ABN9THX7</accession>
<name>A0ABN9THX7_9DINO</name>
<evidence type="ECO:0000313" key="3">
    <source>
        <dbReference type="Proteomes" id="UP001189429"/>
    </source>
</evidence>
<keyword evidence="3" id="KW-1185">Reference proteome</keyword>
<reference evidence="2" key="1">
    <citation type="submission" date="2023-10" db="EMBL/GenBank/DDBJ databases">
        <authorList>
            <person name="Chen Y."/>
            <person name="Shah S."/>
            <person name="Dougan E. K."/>
            <person name="Thang M."/>
            <person name="Chan C."/>
        </authorList>
    </citation>
    <scope>NUCLEOTIDE SEQUENCE [LARGE SCALE GENOMIC DNA]</scope>
</reference>
<gene>
    <name evidence="2" type="ORF">PCOR1329_LOCUS39293</name>
</gene>
<proteinExistence type="predicted"/>
<dbReference type="EMBL" id="CAUYUJ010014745">
    <property type="protein sequence ID" value="CAK0845522.1"/>
    <property type="molecule type" value="Genomic_DNA"/>
</dbReference>
<dbReference type="Proteomes" id="UP001189429">
    <property type="component" value="Unassembled WGS sequence"/>
</dbReference>
<organism evidence="2 3">
    <name type="scientific">Prorocentrum cordatum</name>
    <dbReference type="NCBI Taxonomy" id="2364126"/>
    <lineage>
        <taxon>Eukaryota</taxon>
        <taxon>Sar</taxon>
        <taxon>Alveolata</taxon>
        <taxon>Dinophyceae</taxon>
        <taxon>Prorocentrales</taxon>
        <taxon>Prorocentraceae</taxon>
        <taxon>Prorocentrum</taxon>
    </lineage>
</organism>
<evidence type="ECO:0000256" key="1">
    <source>
        <dbReference type="SAM" id="SignalP"/>
    </source>
</evidence>
<feature type="chain" id="PRO_5045115854" description="Ribosomal protein S6" evidence="1">
    <location>
        <begin position="26"/>
        <end position="259"/>
    </location>
</feature>
<evidence type="ECO:0008006" key="4">
    <source>
        <dbReference type="Google" id="ProtNLM"/>
    </source>
</evidence>
<keyword evidence="1" id="KW-0732">Signal</keyword>
<protein>
    <recommendedName>
        <fullName evidence="4">Ribosomal protein S6</fullName>
    </recommendedName>
</protein>
<comment type="caution">
    <text evidence="2">The sequence shown here is derived from an EMBL/GenBank/DDBJ whole genome shotgun (WGS) entry which is preliminary data.</text>
</comment>